<gene>
    <name evidence="1" type="ORF">AN396_02765</name>
</gene>
<proteinExistence type="predicted"/>
<protein>
    <submittedName>
        <fullName evidence="1">Transcriptional repressor</fullName>
    </submittedName>
</protein>
<evidence type="ECO:0000313" key="1">
    <source>
        <dbReference type="EMBL" id="ONI41877.1"/>
    </source>
</evidence>
<sequence>MLVTRELLKQKNLKATPQRLAIFQVLKNTTAHPSAETIYFSLNKTHPTMSFATVYKTLGALVNSNLVQQINVGENSFRYDANVLPHPHIICNNCNEVHDLYLDFVDEIFSKVQKETDFKLSHQKLYFYGTCTKCQSKELSN</sequence>
<evidence type="ECO:0000313" key="2">
    <source>
        <dbReference type="Proteomes" id="UP000188605"/>
    </source>
</evidence>
<name>A0ACC8XF14_9FIRM</name>
<reference evidence="1" key="1">
    <citation type="submission" date="2016-08" db="EMBL/GenBank/DDBJ databases">
        <authorList>
            <person name="Ngugi D.K."/>
            <person name="Miyake S."/>
            <person name="Stingl U."/>
        </authorList>
    </citation>
    <scope>NUCLEOTIDE SEQUENCE</scope>
    <source>
        <strain evidence="1">SCG-B11WGA-EpuloA1</strain>
    </source>
</reference>
<organism evidence="1 2">
    <name type="scientific">Candidatus Epulonipiscium fishelsonii</name>
    <dbReference type="NCBI Taxonomy" id="77094"/>
    <lineage>
        <taxon>Bacteria</taxon>
        <taxon>Bacillati</taxon>
        <taxon>Bacillota</taxon>
        <taxon>Clostridia</taxon>
        <taxon>Lachnospirales</taxon>
        <taxon>Lachnospiraceae</taxon>
        <taxon>Candidatus Epulonipiscium</taxon>
    </lineage>
</organism>
<keyword evidence="2" id="KW-1185">Reference proteome</keyword>
<accession>A0ACC8XF14</accession>
<dbReference type="Proteomes" id="UP000188605">
    <property type="component" value="Unassembled WGS sequence"/>
</dbReference>
<dbReference type="EMBL" id="LJDB01000026">
    <property type="protein sequence ID" value="ONI41877.1"/>
    <property type="molecule type" value="Genomic_DNA"/>
</dbReference>
<comment type="caution">
    <text evidence="1">The sequence shown here is derived from an EMBL/GenBank/DDBJ whole genome shotgun (WGS) entry which is preliminary data.</text>
</comment>